<keyword evidence="1" id="KW-0433">Leucine-rich repeat</keyword>
<dbReference type="AlphaFoldDB" id="A0AAD5LLZ6"/>
<dbReference type="PANTHER" id="PTHR48051">
    <property type="match status" value="1"/>
</dbReference>
<accession>A0AAD5LLZ6</accession>
<keyword evidence="2" id="KW-0677">Repeat</keyword>
<dbReference type="Pfam" id="PF13855">
    <property type="entry name" value="LRR_8"/>
    <property type="match status" value="2"/>
</dbReference>
<name>A0AAD5LLZ6_PYTIN</name>
<protein>
    <recommendedName>
        <fullName evidence="6">Leucine-rich repeat domain-containing protein</fullName>
    </recommendedName>
</protein>
<comment type="caution">
    <text evidence="4">The sequence shown here is derived from an EMBL/GenBank/DDBJ whole genome shotgun (WGS) entry which is preliminary data.</text>
</comment>
<evidence type="ECO:0000313" key="4">
    <source>
        <dbReference type="EMBL" id="KAJ0402643.1"/>
    </source>
</evidence>
<evidence type="ECO:0000256" key="3">
    <source>
        <dbReference type="SAM" id="MobiDB-lite"/>
    </source>
</evidence>
<evidence type="ECO:0000256" key="1">
    <source>
        <dbReference type="ARBA" id="ARBA00022614"/>
    </source>
</evidence>
<keyword evidence="5" id="KW-1185">Reference proteome</keyword>
<organism evidence="4 5">
    <name type="scientific">Pythium insidiosum</name>
    <name type="common">Pythiosis disease agent</name>
    <dbReference type="NCBI Taxonomy" id="114742"/>
    <lineage>
        <taxon>Eukaryota</taxon>
        <taxon>Sar</taxon>
        <taxon>Stramenopiles</taxon>
        <taxon>Oomycota</taxon>
        <taxon>Peronosporomycetes</taxon>
        <taxon>Pythiales</taxon>
        <taxon>Pythiaceae</taxon>
        <taxon>Pythium</taxon>
    </lineage>
</organism>
<dbReference type="GO" id="GO:0005737">
    <property type="term" value="C:cytoplasm"/>
    <property type="evidence" value="ECO:0007669"/>
    <property type="project" value="TreeGrafter"/>
</dbReference>
<dbReference type="PRINTS" id="PR00019">
    <property type="entry name" value="LEURICHRPT"/>
</dbReference>
<reference evidence="4" key="1">
    <citation type="submission" date="2021-12" db="EMBL/GenBank/DDBJ databases">
        <title>Prjna785345.</title>
        <authorList>
            <person name="Rujirawat T."/>
            <person name="Krajaejun T."/>
        </authorList>
    </citation>
    <scope>NUCLEOTIDE SEQUENCE</scope>
    <source>
        <strain evidence="4">Pi057C3</strain>
    </source>
</reference>
<dbReference type="PANTHER" id="PTHR48051:SF1">
    <property type="entry name" value="RAS SUPPRESSOR PROTEIN 1"/>
    <property type="match status" value="1"/>
</dbReference>
<dbReference type="SMART" id="SM00369">
    <property type="entry name" value="LRR_TYP"/>
    <property type="match status" value="6"/>
</dbReference>
<dbReference type="InterPro" id="IPR001611">
    <property type="entry name" value="Leu-rich_rpt"/>
</dbReference>
<gene>
    <name evidence="4" type="ORF">P43SY_007508</name>
</gene>
<dbReference type="Gene3D" id="3.80.10.10">
    <property type="entry name" value="Ribonuclease Inhibitor"/>
    <property type="match status" value="1"/>
</dbReference>
<sequence length="318" mass="35851">MTIHRKTHRGRAPSKSPKKKHQVIVIHDLPEEDRHAADDAAAAGFRSLIERRLFSSRTTQRIDLSVVSDGTAAVRFHFFPRQVLAHVSLGNHLRELWLTNHRIDSLPPEIAVLSRLRVLGLGGNALSVLPDELSSLDSLEVLHLERNALITIPASVHFPARLRELRLDHNALATMPPQITQLRLLLHLGLSHNRLTSLPPQVRRLQNLVSLDLDHNQIGPGLPTDEMTALRRLERLGLEGNRLQEPPDCLKRMPNLTYVRLSGNRFSTTPIARRRDGYYQLATHCDDEGNGSRTVAIDGLVPCRDQNQLNTLYYLKGQ</sequence>
<feature type="region of interest" description="Disordered" evidence="3">
    <location>
        <begin position="1"/>
        <end position="21"/>
    </location>
</feature>
<dbReference type="InterPro" id="IPR032675">
    <property type="entry name" value="LRR_dom_sf"/>
</dbReference>
<dbReference type="InterPro" id="IPR050216">
    <property type="entry name" value="LRR_domain-containing"/>
</dbReference>
<dbReference type="Proteomes" id="UP001209570">
    <property type="component" value="Unassembled WGS sequence"/>
</dbReference>
<evidence type="ECO:0008006" key="6">
    <source>
        <dbReference type="Google" id="ProtNLM"/>
    </source>
</evidence>
<proteinExistence type="predicted"/>
<dbReference type="EMBL" id="JAKCXM010000097">
    <property type="protein sequence ID" value="KAJ0402643.1"/>
    <property type="molecule type" value="Genomic_DNA"/>
</dbReference>
<evidence type="ECO:0000313" key="5">
    <source>
        <dbReference type="Proteomes" id="UP001209570"/>
    </source>
</evidence>
<evidence type="ECO:0000256" key="2">
    <source>
        <dbReference type="ARBA" id="ARBA00022737"/>
    </source>
</evidence>
<dbReference type="SUPFAM" id="SSF52058">
    <property type="entry name" value="L domain-like"/>
    <property type="match status" value="1"/>
</dbReference>
<dbReference type="InterPro" id="IPR003591">
    <property type="entry name" value="Leu-rich_rpt_typical-subtyp"/>
</dbReference>